<dbReference type="Pfam" id="PF04167">
    <property type="entry name" value="DUF402"/>
    <property type="match status" value="1"/>
</dbReference>
<gene>
    <name evidence="2" type="ORF">JGU71_22095</name>
</gene>
<dbReference type="InterPro" id="IPR014465">
    <property type="entry name" value="UCP012622"/>
</dbReference>
<protein>
    <submittedName>
        <fullName evidence="2">DUF402 domain-containing protein</fullName>
    </submittedName>
</protein>
<reference evidence="2" key="1">
    <citation type="submission" date="2020-12" db="EMBL/GenBank/DDBJ databases">
        <title>Antrihabitans popcorni sp. nov. and Antrihabitans auranticaus sp. nov., isolated from a larva cave.</title>
        <authorList>
            <person name="Lee S.D."/>
            <person name="Kim I.S."/>
        </authorList>
    </citation>
    <scope>NUCLEOTIDE SEQUENCE</scope>
    <source>
        <strain evidence="2">YC3-6</strain>
    </source>
</reference>
<comment type="caution">
    <text evidence="2">The sequence shown here is derived from an EMBL/GenBank/DDBJ whole genome shotgun (WGS) entry which is preliminary data.</text>
</comment>
<evidence type="ECO:0000259" key="1">
    <source>
        <dbReference type="Pfam" id="PF04167"/>
    </source>
</evidence>
<proteinExistence type="predicted"/>
<sequence length="182" mass="21007">MVHVHKPKVEYFDIEARTNTDPKGFVREVEQYRVEPWGLYMARTADHHAFHYLESWLIPTLGLRATIFHYYPEHRRDQNFYVDLGEFTIGPTVWKSVDHYLDLVVRSGRDVELLDLDELLEARTAGLITTEEAHKAIEQAFVAVDGMASHDHRLEPWLESRGIALTWSTEVPAPPRSPATKG</sequence>
<dbReference type="Gene3D" id="2.40.380.10">
    <property type="entry name" value="FomD-like"/>
    <property type="match status" value="1"/>
</dbReference>
<accession>A0A934U659</accession>
<dbReference type="Proteomes" id="UP000655868">
    <property type="component" value="Unassembled WGS sequence"/>
</dbReference>
<organism evidence="2 3">
    <name type="scientific">Antrihabitans stalagmiti</name>
    <dbReference type="NCBI Taxonomy" id="2799499"/>
    <lineage>
        <taxon>Bacteria</taxon>
        <taxon>Bacillati</taxon>
        <taxon>Actinomycetota</taxon>
        <taxon>Actinomycetes</taxon>
        <taxon>Mycobacteriales</taxon>
        <taxon>Nocardiaceae</taxon>
        <taxon>Antrihabitans</taxon>
    </lineage>
</organism>
<keyword evidence="3" id="KW-1185">Reference proteome</keyword>
<dbReference type="SUPFAM" id="SSF159234">
    <property type="entry name" value="FomD-like"/>
    <property type="match status" value="1"/>
</dbReference>
<dbReference type="EMBL" id="JAEMNV010000008">
    <property type="protein sequence ID" value="MBJ8341583.1"/>
    <property type="molecule type" value="Genomic_DNA"/>
</dbReference>
<evidence type="ECO:0000313" key="2">
    <source>
        <dbReference type="EMBL" id="MBJ8341583.1"/>
    </source>
</evidence>
<dbReference type="InterPro" id="IPR035930">
    <property type="entry name" value="FomD-like_sf"/>
</dbReference>
<dbReference type="AlphaFoldDB" id="A0A934U659"/>
<evidence type="ECO:0000313" key="3">
    <source>
        <dbReference type="Proteomes" id="UP000655868"/>
    </source>
</evidence>
<name>A0A934U659_9NOCA</name>
<dbReference type="PIRSF" id="PIRSF012622">
    <property type="entry name" value="UCP012622"/>
    <property type="match status" value="1"/>
</dbReference>
<dbReference type="RefSeq" id="WP_199706630.1">
    <property type="nucleotide sequence ID" value="NZ_JAEMNV010000008.1"/>
</dbReference>
<feature type="domain" description="DUF402" evidence="1">
    <location>
        <begin position="24"/>
        <end position="151"/>
    </location>
</feature>
<dbReference type="InterPro" id="IPR007295">
    <property type="entry name" value="DUF402"/>
</dbReference>